<dbReference type="Proteomes" id="UP000250272">
    <property type="component" value="Chromosome"/>
</dbReference>
<evidence type="ECO:0000313" key="2">
    <source>
        <dbReference type="Proteomes" id="UP000250272"/>
    </source>
</evidence>
<dbReference type="KEGG" id="tbs:A3L01_04425"/>
<keyword evidence="2" id="KW-1185">Reference proteome</keyword>
<name>A0A2Z2MDC0_9EURY</name>
<protein>
    <recommendedName>
        <fullName evidence="3">Cell wall-binding repeat 2 family protein</fullName>
    </recommendedName>
</protein>
<reference evidence="1 2" key="1">
    <citation type="submission" date="2016-04" db="EMBL/GenBank/DDBJ databases">
        <title>Complete genome sequence of Thermococcus barossii type strain SHCK-94.</title>
        <authorList>
            <person name="Oger P.M."/>
        </authorList>
    </citation>
    <scope>NUCLEOTIDE SEQUENCE [LARGE SCALE GENOMIC DNA]</scope>
    <source>
        <strain evidence="1 2">SHCK-94</strain>
    </source>
</reference>
<dbReference type="AlphaFoldDB" id="A0A2Z2MDC0"/>
<sequence>MMGLKPLSIFVAFLIIGGAFWWPVKAGDNVIILVSDNAADYAAARAVSSATGAEIITSLWGRFDDSVVQKVLSLAPGEVIIIGGPVAVPEDYAENLNAKGIKVTRIAGEDRAETSETVLNWIIDGGYRVKGDLYLLDGWDEGSILYVLQSDENAIIFALPHHDLVNAIHEKSGLTNKMASATGYGRSVYVYPTLVDASNGSLPCSNCSVMEADELKALSLSVSRLKALSRGIGDDATRALVIGKVESAESLASKGELEKARKILIEGFGIAYSAMATKKPGPADTSSGSSG</sequence>
<dbReference type="PANTHER" id="PTHR30032:SF1">
    <property type="entry name" value="N-ACETYLMURAMOYL-L-ALANINE AMIDASE LYTC"/>
    <property type="match status" value="1"/>
</dbReference>
<dbReference type="InterPro" id="IPR051922">
    <property type="entry name" value="Bact_Sporulation_Assoc"/>
</dbReference>
<dbReference type="EMBL" id="CP015101">
    <property type="protein sequence ID" value="ASJ04650.1"/>
    <property type="molecule type" value="Genomic_DNA"/>
</dbReference>
<dbReference type="PANTHER" id="PTHR30032">
    <property type="entry name" value="N-ACETYLMURAMOYL-L-ALANINE AMIDASE-RELATED"/>
    <property type="match status" value="1"/>
</dbReference>
<organism evidence="1 2">
    <name type="scientific">Thermococcus barossii</name>
    <dbReference type="NCBI Taxonomy" id="54077"/>
    <lineage>
        <taxon>Archaea</taxon>
        <taxon>Methanobacteriati</taxon>
        <taxon>Methanobacteriota</taxon>
        <taxon>Thermococci</taxon>
        <taxon>Thermococcales</taxon>
        <taxon>Thermococcaceae</taxon>
        <taxon>Thermococcus</taxon>
    </lineage>
</organism>
<evidence type="ECO:0000313" key="1">
    <source>
        <dbReference type="EMBL" id="ASJ04650.1"/>
    </source>
</evidence>
<proteinExistence type="predicted"/>
<evidence type="ECO:0008006" key="3">
    <source>
        <dbReference type="Google" id="ProtNLM"/>
    </source>
</evidence>
<gene>
    <name evidence="1" type="ORF">A3L01_04425</name>
</gene>
<accession>A0A2Z2MDC0</accession>
<dbReference type="Gene3D" id="3.40.50.12090">
    <property type="match status" value="1"/>
</dbReference>